<dbReference type="Proteomes" id="UP000317572">
    <property type="component" value="Chromosome"/>
</dbReference>
<dbReference type="AlphaFoldDB" id="A0A515CRZ0"/>
<gene>
    <name evidence="1" type="ORF">EGO53_03415</name>
</gene>
<proteinExistence type="predicted"/>
<protein>
    <submittedName>
        <fullName evidence="1">Uncharacterized protein</fullName>
    </submittedName>
</protein>
<organism evidence="1 2">
    <name type="scientific">Serratia liquefaciens</name>
    <dbReference type="NCBI Taxonomy" id="614"/>
    <lineage>
        <taxon>Bacteria</taxon>
        <taxon>Pseudomonadati</taxon>
        <taxon>Pseudomonadota</taxon>
        <taxon>Gammaproteobacteria</taxon>
        <taxon>Enterobacterales</taxon>
        <taxon>Yersiniaceae</taxon>
        <taxon>Serratia</taxon>
    </lineage>
</organism>
<evidence type="ECO:0000313" key="2">
    <source>
        <dbReference type="Proteomes" id="UP000317572"/>
    </source>
</evidence>
<dbReference type="EMBL" id="CP033893">
    <property type="protein sequence ID" value="QDL30893.1"/>
    <property type="molecule type" value="Genomic_DNA"/>
</dbReference>
<reference evidence="1 2" key="1">
    <citation type="submission" date="2018-11" db="EMBL/GenBank/DDBJ databases">
        <title>The first complete genome of Serratia liquefaciens isolated from metalophyte plant revel distinctness adaptive mechanisms in an extreme habitat.</title>
        <authorList>
            <person name="Caneschi W.L."/>
            <person name="Sanchez A.B."/>
            <person name="Felestrino E.B."/>
            <person name="Assis R.A.B."/>
            <person name="Lemes C.G.C."/>
            <person name="Cordeiro I.F."/>
            <person name="Fonseca N.P."/>
            <person name="Villa M."/>
            <person name="Vieira I.T."/>
            <person name="Moraes L.A."/>
            <person name="Kamino L.H.Y."/>
            <person name="do Carmo F."/>
            <person name="Garcia C.M."/>
            <person name="Almeida N.F."/>
            <person name="Silva R.S."/>
            <person name="Ferro J.A."/>
            <person name="Ferro M.I.T."/>
            <person name="Varani A.M."/>
            <person name="Ferreira R.M."/>
            <person name="dos Santos V.L."/>
            <person name="Silva U.C."/>
            <person name="Setubal J.C."/>
            <person name="Moreira L.M."/>
        </authorList>
    </citation>
    <scope>NUCLEOTIDE SEQUENCE [LARGE SCALE GENOMIC DNA]</scope>
    <source>
        <strain evidence="1 2">FG3</strain>
    </source>
</reference>
<evidence type="ECO:0000313" key="1">
    <source>
        <dbReference type="EMBL" id="QDL30893.1"/>
    </source>
</evidence>
<accession>A0A515CRZ0</accession>
<name>A0A515CRZ0_SERLI</name>
<sequence length="61" mass="6701">MLSNRLAPATSRTFAKHCKSLHTLQKHPDTRTLATALAGGRFAPKFFCKIFMIQNVQAGAV</sequence>